<dbReference type="SMART" id="SM01189">
    <property type="entry name" value="ELM2"/>
    <property type="match status" value="1"/>
</dbReference>
<dbReference type="GO" id="GO:0000118">
    <property type="term" value="C:histone deacetylase complex"/>
    <property type="evidence" value="ECO:0007669"/>
    <property type="project" value="TreeGrafter"/>
</dbReference>
<dbReference type="GO" id="GO:0006357">
    <property type="term" value="P:regulation of transcription by RNA polymerase II"/>
    <property type="evidence" value="ECO:0007669"/>
    <property type="project" value="TreeGrafter"/>
</dbReference>
<dbReference type="InterPro" id="IPR051066">
    <property type="entry name" value="Trans_reg/Corepressor"/>
</dbReference>
<evidence type="ECO:0000256" key="2">
    <source>
        <dbReference type="ARBA" id="ARBA00023163"/>
    </source>
</evidence>
<dbReference type="EMBL" id="CAJGYM010000115">
    <property type="protein sequence ID" value="CAD6198112.1"/>
    <property type="molecule type" value="Genomic_DNA"/>
</dbReference>
<evidence type="ECO:0000313" key="6">
    <source>
        <dbReference type="EMBL" id="CAD6198112.1"/>
    </source>
</evidence>
<proteinExistence type="predicted"/>
<name>A0A8S1HY80_9PELO</name>
<dbReference type="InterPro" id="IPR000949">
    <property type="entry name" value="ELM2_dom"/>
</dbReference>
<evidence type="ECO:0000259" key="5">
    <source>
        <dbReference type="PROSITE" id="PS51156"/>
    </source>
</evidence>
<evidence type="ECO:0000256" key="4">
    <source>
        <dbReference type="SAM" id="MobiDB-lite"/>
    </source>
</evidence>
<dbReference type="OrthoDB" id="5870568at2759"/>
<reference evidence="6" key="1">
    <citation type="submission" date="2020-10" db="EMBL/GenBank/DDBJ databases">
        <authorList>
            <person name="Kikuchi T."/>
        </authorList>
    </citation>
    <scope>NUCLEOTIDE SEQUENCE</scope>
    <source>
        <strain evidence="6">NKZ352</strain>
    </source>
</reference>
<feature type="region of interest" description="Disordered" evidence="4">
    <location>
        <begin position="677"/>
        <end position="725"/>
    </location>
</feature>
<evidence type="ECO:0000256" key="3">
    <source>
        <dbReference type="ARBA" id="ARBA00023242"/>
    </source>
</evidence>
<dbReference type="AlphaFoldDB" id="A0A8S1HY80"/>
<feature type="compositionally biased region" description="Polar residues" evidence="4">
    <location>
        <begin position="125"/>
        <end position="143"/>
    </location>
</feature>
<feature type="compositionally biased region" description="Low complexity" evidence="4">
    <location>
        <begin position="167"/>
        <end position="182"/>
    </location>
</feature>
<dbReference type="PANTHER" id="PTHR16089:SF42">
    <property type="entry name" value="ELM2 DOMAIN-CONTAINING PROTEIN"/>
    <property type="match status" value="1"/>
</dbReference>
<evidence type="ECO:0000313" key="7">
    <source>
        <dbReference type="Proteomes" id="UP000835052"/>
    </source>
</evidence>
<gene>
    <name evidence="6" type="ORF">CAUJ_LOCUS14019</name>
</gene>
<evidence type="ECO:0000256" key="1">
    <source>
        <dbReference type="ARBA" id="ARBA00023015"/>
    </source>
</evidence>
<keyword evidence="7" id="KW-1185">Reference proteome</keyword>
<feature type="compositionally biased region" description="Polar residues" evidence="4">
    <location>
        <begin position="1"/>
        <end position="11"/>
    </location>
</feature>
<dbReference type="PANTHER" id="PTHR16089">
    <property type="entry name" value="REST COREPRESSOR COREST PROTEIN-RELATED"/>
    <property type="match status" value="1"/>
</dbReference>
<sequence>MQRSSAGSTVLLQARPQNGLPMPLIREPNPIRLMSSSSTSRLPEEENGEEHLQQPSTSTAQPSPLYQEENVFFEQQSQENPEENAPEQIPNGKTETMPALTPIYVKTNGSSFGEKPSKPYRAEGSLTSSPKSSGTERVSSQEPLSVDSPHVVYSSGPPSPRLVGPVSSSSQESSAQDSQQVSPAFFHTGGEGSSKSLPMEPTAVNPEDGVRKKRKYTRRQFNNNNEQISRKSHRINRSENDAEDLVDNYIGSSKRQAAAYQAPRGLKRIPHRFPTLVKNRLIIDMNGPSTRSNPDTEDPLKKRYGRINIGKDHQVDLPPVMERSSAEETEDKEELIFSDPDGRLSTSIDDAWNVIRRQFDNRIPFDAVLHRLMSCDFDINAMLQTIELELDNLPQPFERLNVAQQEEFERAIRKTKVPKMVSSKTVEKQRFAEIQEQFMRSHYIGEIVEYYYTTKKHCCINERYARCLCRERFTSDVPPKVTRVECFNCTKTVWHGGKREKKICLICDLYHRRTGHHRICSGGFTEKEIEILDLWAKLQNDFQTFLSLKEVTEYMENERLEELRSRPLTQEETSMLPTKWATEKQDLVQLTKKFEPRALPGCTLAAPENYEMLAFRVKHYSEAEKLLFMKYFELLGNDFETVAEKMHRSVTEVSVFYVRFKRLLGLPEVVQMANARLSRSPKRHCTPDDGEQEKTDGSKTKKRRTIAATMEDDPQPKRSRHSYPK</sequence>
<keyword evidence="1" id="KW-0805">Transcription regulation</keyword>
<dbReference type="PROSITE" id="PS51156">
    <property type="entry name" value="ELM2"/>
    <property type="match status" value="1"/>
</dbReference>
<accession>A0A8S1HY80</accession>
<keyword evidence="2" id="KW-0804">Transcription</keyword>
<dbReference type="Proteomes" id="UP000835052">
    <property type="component" value="Unassembled WGS sequence"/>
</dbReference>
<dbReference type="Gene3D" id="1.20.58.1880">
    <property type="match status" value="1"/>
</dbReference>
<protein>
    <recommendedName>
        <fullName evidence="5">ELM2 domain-containing protein</fullName>
    </recommendedName>
</protein>
<dbReference type="GO" id="GO:0003714">
    <property type="term" value="F:transcription corepressor activity"/>
    <property type="evidence" value="ECO:0007669"/>
    <property type="project" value="TreeGrafter"/>
</dbReference>
<feature type="region of interest" description="Disordered" evidence="4">
    <location>
        <begin position="1"/>
        <end position="240"/>
    </location>
</feature>
<keyword evidence="3" id="KW-0539">Nucleus</keyword>
<feature type="compositionally biased region" description="Polar residues" evidence="4">
    <location>
        <begin position="53"/>
        <end position="64"/>
    </location>
</feature>
<dbReference type="GO" id="GO:0005667">
    <property type="term" value="C:transcription regulator complex"/>
    <property type="evidence" value="ECO:0007669"/>
    <property type="project" value="TreeGrafter"/>
</dbReference>
<feature type="domain" description="ELM2" evidence="5">
    <location>
        <begin position="305"/>
        <end position="390"/>
    </location>
</feature>
<comment type="caution">
    <text evidence="6">The sequence shown here is derived from an EMBL/GenBank/DDBJ whole genome shotgun (WGS) entry which is preliminary data.</text>
</comment>
<organism evidence="6 7">
    <name type="scientific">Caenorhabditis auriculariae</name>
    <dbReference type="NCBI Taxonomy" id="2777116"/>
    <lineage>
        <taxon>Eukaryota</taxon>
        <taxon>Metazoa</taxon>
        <taxon>Ecdysozoa</taxon>
        <taxon>Nematoda</taxon>
        <taxon>Chromadorea</taxon>
        <taxon>Rhabditida</taxon>
        <taxon>Rhabditina</taxon>
        <taxon>Rhabditomorpha</taxon>
        <taxon>Rhabditoidea</taxon>
        <taxon>Rhabditidae</taxon>
        <taxon>Peloderinae</taxon>
        <taxon>Caenorhabditis</taxon>
    </lineage>
</organism>